<evidence type="ECO:0000256" key="3">
    <source>
        <dbReference type="ARBA" id="ARBA00022525"/>
    </source>
</evidence>
<gene>
    <name evidence="15" type="ORF">GA0070604_0380</name>
</gene>
<dbReference type="GO" id="GO:0004252">
    <property type="term" value="F:serine-type endopeptidase activity"/>
    <property type="evidence" value="ECO:0007669"/>
    <property type="project" value="UniProtKB-UniRule"/>
</dbReference>
<dbReference type="PROSITE" id="PS50853">
    <property type="entry name" value="FN3"/>
    <property type="match status" value="1"/>
</dbReference>
<dbReference type="SUPFAM" id="SSF69318">
    <property type="entry name" value="Integrin alpha N-terminal domain"/>
    <property type="match status" value="2"/>
</dbReference>
<dbReference type="CDD" id="cd07484">
    <property type="entry name" value="Peptidases_S8_Thermitase_like"/>
    <property type="match status" value="1"/>
</dbReference>
<dbReference type="PROSITE" id="PS51892">
    <property type="entry name" value="SUBTILASE"/>
    <property type="match status" value="1"/>
</dbReference>
<evidence type="ECO:0000256" key="10">
    <source>
        <dbReference type="PROSITE-ProRule" id="PRU01240"/>
    </source>
</evidence>
<evidence type="ECO:0000256" key="12">
    <source>
        <dbReference type="SAM" id="MobiDB-lite"/>
    </source>
</evidence>
<evidence type="ECO:0000256" key="5">
    <source>
        <dbReference type="ARBA" id="ARBA00022729"/>
    </source>
</evidence>
<dbReference type="InterPro" id="IPR023828">
    <property type="entry name" value="Peptidase_S8_Ser-AS"/>
</dbReference>
<dbReference type="InterPro" id="IPR013517">
    <property type="entry name" value="FG-GAP"/>
</dbReference>
<organism evidence="15 16">
    <name type="scientific">Micromonospora eburnea</name>
    <dbReference type="NCBI Taxonomy" id="227316"/>
    <lineage>
        <taxon>Bacteria</taxon>
        <taxon>Bacillati</taxon>
        <taxon>Actinomycetota</taxon>
        <taxon>Actinomycetes</taxon>
        <taxon>Micromonosporales</taxon>
        <taxon>Micromonosporaceae</taxon>
        <taxon>Micromonospora</taxon>
    </lineage>
</organism>
<keyword evidence="6 10" id="KW-0378">Hydrolase</keyword>
<name>A0A1C6TRI7_9ACTN</name>
<feature type="compositionally biased region" description="Basic and acidic residues" evidence="12">
    <location>
        <begin position="42"/>
        <end position="52"/>
    </location>
</feature>
<dbReference type="InterPro" id="IPR023827">
    <property type="entry name" value="Peptidase_S8_Asp-AS"/>
</dbReference>
<dbReference type="Pfam" id="PF00082">
    <property type="entry name" value="Peptidase_S8"/>
    <property type="match status" value="1"/>
</dbReference>
<dbReference type="GO" id="GO:0005576">
    <property type="term" value="C:extracellular region"/>
    <property type="evidence" value="ECO:0007669"/>
    <property type="project" value="UniProtKB-SubCell"/>
</dbReference>
<keyword evidence="9" id="KW-0119">Carbohydrate metabolism</keyword>
<dbReference type="SUPFAM" id="SSF89260">
    <property type="entry name" value="Collagen-binding domain"/>
    <property type="match status" value="1"/>
</dbReference>
<evidence type="ECO:0000256" key="2">
    <source>
        <dbReference type="ARBA" id="ARBA00011073"/>
    </source>
</evidence>
<evidence type="ECO:0000256" key="11">
    <source>
        <dbReference type="RuleBase" id="RU003355"/>
    </source>
</evidence>
<dbReference type="SMART" id="SM00060">
    <property type="entry name" value="FN3"/>
    <property type="match status" value="1"/>
</dbReference>
<dbReference type="InterPro" id="IPR036116">
    <property type="entry name" value="FN3_sf"/>
</dbReference>
<dbReference type="InterPro" id="IPR000209">
    <property type="entry name" value="Peptidase_S8/S53_dom"/>
</dbReference>
<evidence type="ECO:0000256" key="8">
    <source>
        <dbReference type="ARBA" id="ARBA00023295"/>
    </source>
</evidence>
<feature type="signal peptide" evidence="13">
    <location>
        <begin position="1"/>
        <end position="28"/>
    </location>
</feature>
<dbReference type="SUPFAM" id="SSF49265">
    <property type="entry name" value="Fibronectin type III"/>
    <property type="match status" value="1"/>
</dbReference>
<dbReference type="PANTHER" id="PTHR43806">
    <property type="entry name" value="PEPTIDASE S8"/>
    <property type="match status" value="1"/>
</dbReference>
<keyword evidence="7 10" id="KW-0720">Serine protease</keyword>
<dbReference type="PANTHER" id="PTHR43806:SF11">
    <property type="entry name" value="CEREVISIN-RELATED"/>
    <property type="match status" value="1"/>
</dbReference>
<dbReference type="InterPro" id="IPR028994">
    <property type="entry name" value="Integrin_alpha_N"/>
</dbReference>
<dbReference type="STRING" id="227316.GA0070604_0380"/>
<evidence type="ECO:0000256" key="6">
    <source>
        <dbReference type="ARBA" id="ARBA00022801"/>
    </source>
</evidence>
<dbReference type="Gene3D" id="2.60.40.10">
    <property type="entry name" value="Immunoglobulins"/>
    <property type="match status" value="1"/>
</dbReference>
<dbReference type="Gene3D" id="2.40.128.340">
    <property type="match status" value="1"/>
</dbReference>
<dbReference type="GO" id="GO:0006508">
    <property type="term" value="P:proteolysis"/>
    <property type="evidence" value="ECO:0007669"/>
    <property type="project" value="UniProtKB-KW"/>
</dbReference>
<dbReference type="Pfam" id="PF13205">
    <property type="entry name" value="Big_5"/>
    <property type="match status" value="1"/>
</dbReference>
<feature type="region of interest" description="Disordered" evidence="12">
    <location>
        <begin position="26"/>
        <end position="52"/>
    </location>
</feature>
<sequence length="1288" mass="132726">MALRRSAVAALVLAVTGALVPGVQPARAAQSPDHQFSAKRLPRPERSRDLAERDFDPRAVLVRFKPDASKSAKDKVLSGRGIKGTSAVSGTRWVKVHGDAPAADLLRSLRSDPAVAGVSLDYRRTASAKPNDPGYVYGDQSYLNTVRLPQAWDRTKGSTSQIIAVVDTGVNTAHPDLAGRTVAGYNAIRPGASAADDNGHGTMVAGVAAANTNNGIGVAGAAWTARVMPIKVLDARGYGYDSDIARGVIWAADHGAKIINMSLSGPGDNTALHDAITYATGKGAVVVAAAGNEGDGETQYPAAYPEVISVAATDEAGRLTDFSSYGDWIDVAAPGANIVSTGLGSDYYIADGTSFSAPIVSGTAALVRTVYPTLTPAQVLSQIRTKARDAGPRGIDPYYGYGILDAYASVGAVRAAEFPAPSLGANEPNDVPARATALGASITGTIGAEGDVDWYKFSTDGLKAINVTVKPAGYNPDWYQNLDPVLAVYDGNLRLVGVSDAGTVGDSEKVSAKVAAGTYYVSVRNYNGSADTRPYTLTLASTTAPMFGPYQAKATGSSPQTVAIGDVTGDGRNDVVMATGFYFDEANDYKLFVYAQQPDGTLAAPVKYATGLAYGDSAALAVLDVNGDGRQDVAVTSSAGVEIFRQTDTGTLESTGTLAGTANSSALAAADMDGDGDTDLVVTSDGVKLLTQEADHTFTVSAIAAESSGELEIGDLDGDGRNDVVGFSGTSVRVWHQTDAGWNRTDHPAGSATRIGGIEVADVSGDGRADVIATLYLNTPAANVAVLRQNAGGGLDAPQLTPSGDLPETVEAADVNGDGRNDVVTVHSTSVSVLPQQANGSLGTPGVSAMPYATHTHLQGLALGDLDGDKKIDVVTANYNAGLVVAYNGAQPSPVGEQRWVRDASPADFATGVAVAAKPTVTFARDVDPATVTSSTVRLVNGVTGAAVATDVSVSGNKVTLAPTAALQDNTPYRIVVSGLKDSARAAQAEAFTTTFRTEDLAPPAVGGLKAVGGYRVATLSWTLPNINDLDQVIVRAAAGTTAPSSVTSGIAVYAGAGRSATASNLVAGSSYTFRVWVRDRSGRYSSGPTVQLLGTTATVGSRITALTYGGAVTLTGKLARKDTGAGLAGQTVQLYGKYKGASSFVLIATVTSGTNGALAYTHKPAKGVTYEWLYRGSTTYMGSVSSLRTVTVATAVTAKLSKTSFRRGGTVTLSGSVSPRHAGQTVYLQRLVNGTWKNITSKKLSSSSTYSFSIKPTSKGTYGYRVYKPADTDHAAGFSPRQSFKVT</sequence>
<dbReference type="Gene3D" id="2.130.10.130">
    <property type="entry name" value="Integrin alpha, N-terminal"/>
    <property type="match status" value="1"/>
</dbReference>
<dbReference type="PRINTS" id="PR00723">
    <property type="entry name" value="SUBTILISIN"/>
</dbReference>
<dbReference type="InterPro" id="IPR022398">
    <property type="entry name" value="Peptidase_S8_His-AS"/>
</dbReference>
<evidence type="ECO:0000256" key="7">
    <source>
        <dbReference type="ARBA" id="ARBA00022825"/>
    </source>
</evidence>
<keyword evidence="5 13" id="KW-0732">Signal</keyword>
<dbReference type="PROSITE" id="PS00137">
    <property type="entry name" value="SUBTILASE_HIS"/>
    <property type="match status" value="1"/>
</dbReference>
<dbReference type="Gene3D" id="3.40.50.200">
    <property type="entry name" value="Peptidase S8/S53 domain"/>
    <property type="match status" value="1"/>
</dbReference>
<dbReference type="InterPro" id="IPR013783">
    <property type="entry name" value="Ig-like_fold"/>
</dbReference>
<protein>
    <submittedName>
        <fullName evidence="15">Type VII secretion-associated serine protease mycosin</fullName>
    </submittedName>
</protein>
<dbReference type="OrthoDB" id="5240330at2"/>
<keyword evidence="8" id="KW-0326">Glycosidase</keyword>
<evidence type="ECO:0000256" key="9">
    <source>
        <dbReference type="ARBA" id="ARBA00023326"/>
    </source>
</evidence>
<dbReference type="InterPro" id="IPR036852">
    <property type="entry name" value="Peptidase_S8/S53_dom_sf"/>
</dbReference>
<dbReference type="InterPro" id="IPR014755">
    <property type="entry name" value="Cu-Rt/internalin_Ig-like"/>
</dbReference>
<evidence type="ECO:0000256" key="4">
    <source>
        <dbReference type="ARBA" id="ARBA00022670"/>
    </source>
</evidence>
<dbReference type="Gene3D" id="2.60.40.1220">
    <property type="match status" value="1"/>
</dbReference>
<evidence type="ECO:0000259" key="14">
    <source>
        <dbReference type="PROSITE" id="PS50853"/>
    </source>
</evidence>
<keyword evidence="16" id="KW-1185">Reference proteome</keyword>
<feature type="active site" description="Charge relay system" evidence="10">
    <location>
        <position position="167"/>
    </location>
</feature>
<keyword evidence="9" id="KW-0624">Polysaccharide degradation</keyword>
<dbReference type="PROSITE" id="PS00136">
    <property type="entry name" value="SUBTILASE_ASP"/>
    <property type="match status" value="1"/>
</dbReference>
<feature type="domain" description="Fibronectin type-III" evidence="14">
    <location>
        <begin position="1002"/>
        <end position="1100"/>
    </location>
</feature>
<proteinExistence type="inferred from homology"/>
<dbReference type="Proteomes" id="UP000199696">
    <property type="component" value="Unassembled WGS sequence"/>
</dbReference>
<dbReference type="GO" id="GO:0016798">
    <property type="term" value="F:hydrolase activity, acting on glycosyl bonds"/>
    <property type="evidence" value="ECO:0007669"/>
    <property type="project" value="UniProtKB-KW"/>
</dbReference>
<dbReference type="InterPro" id="IPR034084">
    <property type="entry name" value="Thermitase-like_dom"/>
</dbReference>
<dbReference type="PROSITE" id="PS00138">
    <property type="entry name" value="SUBTILASE_SER"/>
    <property type="match status" value="1"/>
</dbReference>
<dbReference type="InterPro" id="IPR003961">
    <property type="entry name" value="FN3_dom"/>
</dbReference>
<dbReference type="EMBL" id="FMHY01000002">
    <property type="protein sequence ID" value="SCL44414.1"/>
    <property type="molecule type" value="Genomic_DNA"/>
</dbReference>
<dbReference type="SUPFAM" id="SSF52743">
    <property type="entry name" value="Subtilisin-like"/>
    <property type="match status" value="1"/>
</dbReference>
<dbReference type="InterPro" id="IPR032812">
    <property type="entry name" value="SbsA_Ig"/>
</dbReference>
<reference evidence="16" key="1">
    <citation type="submission" date="2016-06" db="EMBL/GenBank/DDBJ databases">
        <authorList>
            <person name="Varghese N."/>
            <person name="Submissions Spin"/>
        </authorList>
    </citation>
    <scope>NUCLEOTIDE SEQUENCE [LARGE SCALE GENOMIC DNA]</scope>
    <source>
        <strain evidence="16">DSM 44814</strain>
    </source>
</reference>
<comment type="similarity">
    <text evidence="2 10 11">Belongs to the peptidase S8 family.</text>
</comment>
<evidence type="ECO:0000313" key="15">
    <source>
        <dbReference type="EMBL" id="SCL44414.1"/>
    </source>
</evidence>
<dbReference type="Gene3D" id="2.60.120.380">
    <property type="match status" value="1"/>
</dbReference>
<dbReference type="InterPro" id="IPR050131">
    <property type="entry name" value="Peptidase_S8_subtilisin-like"/>
</dbReference>
<evidence type="ECO:0000256" key="13">
    <source>
        <dbReference type="SAM" id="SignalP"/>
    </source>
</evidence>
<dbReference type="GO" id="GO:0000272">
    <property type="term" value="P:polysaccharide catabolic process"/>
    <property type="evidence" value="ECO:0007669"/>
    <property type="project" value="UniProtKB-KW"/>
</dbReference>
<feature type="active site" description="Charge relay system" evidence="10">
    <location>
        <position position="354"/>
    </location>
</feature>
<feature type="active site" description="Charge relay system" evidence="10">
    <location>
        <position position="200"/>
    </location>
</feature>
<dbReference type="InterPro" id="IPR015500">
    <property type="entry name" value="Peptidase_S8_subtilisin-rel"/>
</dbReference>
<keyword evidence="3" id="KW-0964">Secreted</keyword>
<evidence type="ECO:0000256" key="1">
    <source>
        <dbReference type="ARBA" id="ARBA00004613"/>
    </source>
</evidence>
<dbReference type="Pfam" id="PF13517">
    <property type="entry name" value="FG-GAP_3"/>
    <property type="match status" value="3"/>
</dbReference>
<comment type="subcellular location">
    <subcellularLocation>
        <location evidence="1">Secreted</location>
    </subcellularLocation>
</comment>
<evidence type="ECO:0000313" key="16">
    <source>
        <dbReference type="Proteomes" id="UP000199696"/>
    </source>
</evidence>
<accession>A0A1C6TRI7</accession>
<keyword evidence="4 10" id="KW-0645">Protease</keyword>
<feature type="chain" id="PRO_5008746990" evidence="13">
    <location>
        <begin position="29"/>
        <end position="1288"/>
    </location>
</feature>